<accession>A0A392RGN1</accession>
<feature type="compositionally biased region" description="Polar residues" evidence="1">
    <location>
        <begin position="1"/>
        <end position="14"/>
    </location>
</feature>
<evidence type="ECO:0000256" key="1">
    <source>
        <dbReference type="SAM" id="MobiDB-lite"/>
    </source>
</evidence>
<name>A0A392RGN1_9FABA</name>
<proteinExistence type="predicted"/>
<evidence type="ECO:0000313" key="3">
    <source>
        <dbReference type="Proteomes" id="UP000265520"/>
    </source>
</evidence>
<keyword evidence="3" id="KW-1185">Reference proteome</keyword>
<sequence length="70" mass="7638">EELDPTPNSKIVSESSPRSARPPAIRFLIGSSTIYICAPSPTVLGARGCVKRSPTWVARWPKSSPYKLIL</sequence>
<protein>
    <submittedName>
        <fullName evidence="2">Uncharacterized protein</fullName>
    </submittedName>
</protein>
<evidence type="ECO:0000313" key="2">
    <source>
        <dbReference type="EMBL" id="MCI35194.1"/>
    </source>
</evidence>
<feature type="non-terminal residue" evidence="2">
    <location>
        <position position="1"/>
    </location>
</feature>
<dbReference type="AlphaFoldDB" id="A0A392RGN1"/>
<dbReference type="EMBL" id="LXQA010221109">
    <property type="protein sequence ID" value="MCI35194.1"/>
    <property type="molecule type" value="Genomic_DNA"/>
</dbReference>
<comment type="caution">
    <text evidence="2">The sequence shown here is derived from an EMBL/GenBank/DDBJ whole genome shotgun (WGS) entry which is preliminary data.</text>
</comment>
<dbReference type="Proteomes" id="UP000265520">
    <property type="component" value="Unassembled WGS sequence"/>
</dbReference>
<feature type="region of interest" description="Disordered" evidence="1">
    <location>
        <begin position="1"/>
        <end position="20"/>
    </location>
</feature>
<reference evidence="2 3" key="1">
    <citation type="journal article" date="2018" name="Front. Plant Sci.">
        <title>Red Clover (Trifolium pratense) and Zigzag Clover (T. medium) - A Picture of Genomic Similarities and Differences.</title>
        <authorList>
            <person name="Dluhosova J."/>
            <person name="Istvanek J."/>
            <person name="Nedelnik J."/>
            <person name="Repkova J."/>
        </authorList>
    </citation>
    <scope>NUCLEOTIDE SEQUENCE [LARGE SCALE GENOMIC DNA]</scope>
    <source>
        <strain evidence="3">cv. 10/8</strain>
        <tissue evidence="2">Leaf</tissue>
    </source>
</reference>
<organism evidence="2 3">
    <name type="scientific">Trifolium medium</name>
    <dbReference type="NCBI Taxonomy" id="97028"/>
    <lineage>
        <taxon>Eukaryota</taxon>
        <taxon>Viridiplantae</taxon>
        <taxon>Streptophyta</taxon>
        <taxon>Embryophyta</taxon>
        <taxon>Tracheophyta</taxon>
        <taxon>Spermatophyta</taxon>
        <taxon>Magnoliopsida</taxon>
        <taxon>eudicotyledons</taxon>
        <taxon>Gunneridae</taxon>
        <taxon>Pentapetalae</taxon>
        <taxon>rosids</taxon>
        <taxon>fabids</taxon>
        <taxon>Fabales</taxon>
        <taxon>Fabaceae</taxon>
        <taxon>Papilionoideae</taxon>
        <taxon>50 kb inversion clade</taxon>
        <taxon>NPAAA clade</taxon>
        <taxon>Hologalegina</taxon>
        <taxon>IRL clade</taxon>
        <taxon>Trifolieae</taxon>
        <taxon>Trifolium</taxon>
    </lineage>
</organism>